<dbReference type="AlphaFoldDB" id="A0A9P6DPV8"/>
<reference evidence="1" key="1">
    <citation type="journal article" date="2020" name="Nat. Commun.">
        <title>Large-scale genome sequencing of mycorrhizal fungi provides insights into the early evolution of symbiotic traits.</title>
        <authorList>
            <person name="Miyauchi S."/>
            <person name="Kiss E."/>
            <person name="Kuo A."/>
            <person name="Drula E."/>
            <person name="Kohler A."/>
            <person name="Sanchez-Garcia M."/>
            <person name="Morin E."/>
            <person name="Andreopoulos B."/>
            <person name="Barry K.W."/>
            <person name="Bonito G."/>
            <person name="Buee M."/>
            <person name="Carver A."/>
            <person name="Chen C."/>
            <person name="Cichocki N."/>
            <person name="Clum A."/>
            <person name="Culley D."/>
            <person name="Crous P.W."/>
            <person name="Fauchery L."/>
            <person name="Girlanda M."/>
            <person name="Hayes R.D."/>
            <person name="Keri Z."/>
            <person name="LaButti K."/>
            <person name="Lipzen A."/>
            <person name="Lombard V."/>
            <person name="Magnuson J."/>
            <person name="Maillard F."/>
            <person name="Murat C."/>
            <person name="Nolan M."/>
            <person name="Ohm R.A."/>
            <person name="Pangilinan J."/>
            <person name="Pereira M.F."/>
            <person name="Perotto S."/>
            <person name="Peter M."/>
            <person name="Pfister S."/>
            <person name="Riley R."/>
            <person name="Sitrit Y."/>
            <person name="Stielow J.B."/>
            <person name="Szollosi G."/>
            <person name="Zifcakova L."/>
            <person name="Stursova M."/>
            <person name="Spatafora J.W."/>
            <person name="Tedersoo L."/>
            <person name="Vaario L.M."/>
            <person name="Yamada A."/>
            <person name="Yan M."/>
            <person name="Wang P."/>
            <person name="Xu J."/>
            <person name="Bruns T."/>
            <person name="Baldrian P."/>
            <person name="Vilgalys R."/>
            <person name="Dunand C."/>
            <person name="Henrissat B."/>
            <person name="Grigoriev I.V."/>
            <person name="Hibbett D."/>
            <person name="Nagy L.G."/>
            <person name="Martin F.M."/>
        </authorList>
    </citation>
    <scope>NUCLEOTIDE SEQUENCE</scope>
    <source>
        <strain evidence="1">UP504</strain>
    </source>
</reference>
<dbReference type="EMBL" id="MU129036">
    <property type="protein sequence ID" value="KAF9509407.1"/>
    <property type="molecule type" value="Genomic_DNA"/>
</dbReference>
<gene>
    <name evidence="1" type="ORF">BS47DRAFT_154890</name>
</gene>
<keyword evidence="2" id="KW-1185">Reference proteome</keyword>
<protein>
    <recommendedName>
        <fullName evidence="3">Protein kinase domain-containing protein</fullName>
    </recommendedName>
</protein>
<evidence type="ECO:0000313" key="1">
    <source>
        <dbReference type="EMBL" id="KAF9509407.1"/>
    </source>
</evidence>
<proteinExistence type="predicted"/>
<evidence type="ECO:0000313" key="2">
    <source>
        <dbReference type="Proteomes" id="UP000886523"/>
    </source>
</evidence>
<name>A0A9P6DPV8_9AGAM</name>
<accession>A0A9P6DPV8</accession>
<organism evidence="1 2">
    <name type="scientific">Hydnum rufescens UP504</name>
    <dbReference type="NCBI Taxonomy" id="1448309"/>
    <lineage>
        <taxon>Eukaryota</taxon>
        <taxon>Fungi</taxon>
        <taxon>Dikarya</taxon>
        <taxon>Basidiomycota</taxon>
        <taxon>Agaricomycotina</taxon>
        <taxon>Agaricomycetes</taxon>
        <taxon>Cantharellales</taxon>
        <taxon>Hydnaceae</taxon>
        <taxon>Hydnum</taxon>
    </lineage>
</organism>
<evidence type="ECO:0008006" key="3">
    <source>
        <dbReference type="Google" id="ProtNLM"/>
    </source>
</evidence>
<comment type="caution">
    <text evidence="1">The sequence shown here is derived from an EMBL/GenBank/DDBJ whole genome shotgun (WGS) entry which is preliminary data.</text>
</comment>
<sequence>MFSRFLGGLYHPFYSPRLWSVVAEALAEMAVHEIHLSSRLLPGMISENSRDDSMPPELLKFTRTSYYEGCGKITGAITKGRILSSLNVADLSCVITDALSYREISKSHLTPWFLTSPVKYTTRPRPPVEDIPQCPVLIGGSLEGTRPNLPPMKILRTPRVENERGNKTPKRLKREARVWKSLNHPNIIPLLREIGAWSYFTLVL</sequence>
<dbReference type="Proteomes" id="UP000886523">
    <property type="component" value="Unassembled WGS sequence"/>
</dbReference>